<dbReference type="SUPFAM" id="SSF53383">
    <property type="entry name" value="PLP-dependent transferases"/>
    <property type="match status" value="1"/>
</dbReference>
<dbReference type="Pfam" id="PF03711">
    <property type="entry name" value="OKR_DC_1_C"/>
    <property type="match status" value="1"/>
</dbReference>
<comment type="similarity">
    <text evidence="2">Belongs to the Orn/Lys/Arg decarboxylase class-I family.</text>
</comment>
<dbReference type="InterPro" id="IPR008286">
    <property type="entry name" value="Prn/Lys/Arg_de-COase_C"/>
</dbReference>
<keyword evidence="8" id="KW-0808">Transferase</keyword>
<accession>A0A3E2TFQ7</accession>
<dbReference type="GO" id="GO:0008483">
    <property type="term" value="F:transaminase activity"/>
    <property type="evidence" value="ECO:0007669"/>
    <property type="project" value="UniProtKB-KW"/>
</dbReference>
<proteinExistence type="inferred from homology"/>
<gene>
    <name evidence="8" type="ORF">DXA39_08190</name>
</gene>
<comment type="cofactor">
    <cofactor evidence="1">
        <name>pyridoxal 5'-phosphate</name>
        <dbReference type="ChEBI" id="CHEBI:597326"/>
    </cofactor>
</comment>
<keyword evidence="8" id="KW-0032">Aminotransferase</keyword>
<evidence type="ECO:0000256" key="4">
    <source>
        <dbReference type="ARBA" id="ARBA00022898"/>
    </source>
</evidence>
<name>A0A3E2TFQ7_9FIRM</name>
<sequence>MLNEKLDKYLKKDYYPFHMPGAKRSSILRNDLPYKRDITEIDGFDNLNNPKEILHDLELSLSNIYNVNESIISTNGSTCGILASIRSLTYKNKKVLIQRSCHKAVYNAIEVFNLDVDYIDIVTNEINAVINIDYAGLEKKLNNNCYAAVLITSPSYEGYVLDLDKIYEWCKKNNTPLVVDLAHGSHFILEDFYSTAFDIAITSFHKNLSGLTPSAGVLINNKSLAKEIRRNMAIFQTSSPSYVIMQSIDEMIENFDKFSILYKDLNKNLNDLYSLELKNLKLIDNIIKDKSKILISTKNTNINGIILQNLLRKEKIEIEMAYPNYCLLISTIFDSKKGFERLKEALISIDKSIYKIENDVKFSYTIPKQAIKISEAILMDSKNVTLSNSLDKISACFVYAYPPGIPLITPGEFIDNRIIDNINQLQTNNVSLNIDKYIRVIN</sequence>
<reference evidence="8 9" key="1">
    <citation type="submission" date="2018-08" db="EMBL/GenBank/DDBJ databases">
        <title>A genome reference for cultivated species of the human gut microbiota.</title>
        <authorList>
            <person name="Zou Y."/>
            <person name="Xue W."/>
            <person name="Luo G."/>
        </authorList>
    </citation>
    <scope>NUCLEOTIDE SEQUENCE [LARGE SCALE GENOMIC DNA]</scope>
    <source>
        <strain evidence="8 9">OF01-3</strain>
    </source>
</reference>
<dbReference type="Proteomes" id="UP000261011">
    <property type="component" value="Unassembled WGS sequence"/>
</dbReference>
<dbReference type="GO" id="GO:0016831">
    <property type="term" value="F:carboxy-lyase activity"/>
    <property type="evidence" value="ECO:0007669"/>
    <property type="project" value="UniProtKB-KW"/>
</dbReference>
<evidence type="ECO:0000256" key="2">
    <source>
        <dbReference type="ARBA" id="ARBA00010671"/>
    </source>
</evidence>
<evidence type="ECO:0000256" key="3">
    <source>
        <dbReference type="ARBA" id="ARBA00022793"/>
    </source>
</evidence>
<dbReference type="AlphaFoldDB" id="A0A3E2TFQ7"/>
<dbReference type="InterPro" id="IPR015424">
    <property type="entry name" value="PyrdxlP-dep_Trfase"/>
</dbReference>
<protein>
    <submittedName>
        <fullName evidence="8">Aminotransferase class V-fold PLP-dependent enzyme</fullName>
    </submittedName>
</protein>
<keyword evidence="9" id="KW-1185">Reference proteome</keyword>
<dbReference type="EMBL" id="QVEU01000009">
    <property type="protein sequence ID" value="RGB74734.1"/>
    <property type="molecule type" value="Genomic_DNA"/>
</dbReference>
<evidence type="ECO:0000256" key="1">
    <source>
        <dbReference type="ARBA" id="ARBA00001933"/>
    </source>
</evidence>
<dbReference type="InterPro" id="IPR015421">
    <property type="entry name" value="PyrdxlP-dep_Trfase_major"/>
</dbReference>
<evidence type="ECO:0000256" key="5">
    <source>
        <dbReference type="ARBA" id="ARBA00023239"/>
    </source>
</evidence>
<evidence type="ECO:0000313" key="9">
    <source>
        <dbReference type="Proteomes" id="UP000261011"/>
    </source>
</evidence>
<comment type="caution">
    <text evidence="8">The sequence shown here is derived from an EMBL/GenBank/DDBJ whole genome shotgun (WGS) entry which is preliminary data.</text>
</comment>
<evidence type="ECO:0000259" key="7">
    <source>
        <dbReference type="Pfam" id="PF03711"/>
    </source>
</evidence>
<dbReference type="Pfam" id="PF01276">
    <property type="entry name" value="OKR_DC_1"/>
    <property type="match status" value="1"/>
</dbReference>
<dbReference type="InterPro" id="IPR052357">
    <property type="entry name" value="Orn_Lys_Arg_decarboxylase-I"/>
</dbReference>
<feature type="domain" description="Orn/Lys/Arg decarboxylase C-terminal" evidence="7">
    <location>
        <begin position="375"/>
        <end position="427"/>
    </location>
</feature>
<organism evidence="8 9">
    <name type="scientific">Anaerococcus nagyae</name>
    <dbReference type="NCBI Taxonomy" id="1755241"/>
    <lineage>
        <taxon>Bacteria</taxon>
        <taxon>Bacillati</taxon>
        <taxon>Bacillota</taxon>
        <taxon>Tissierellia</taxon>
        <taxon>Tissierellales</taxon>
        <taxon>Peptoniphilaceae</taxon>
        <taxon>Anaerococcus</taxon>
    </lineage>
</organism>
<feature type="domain" description="Orn/Lys/Arg decarboxylases family 1 pyridoxal-P attachment site" evidence="6">
    <location>
        <begin position="4"/>
        <end position="249"/>
    </location>
</feature>
<keyword evidence="4" id="KW-0663">Pyridoxal phosphate</keyword>
<dbReference type="PANTHER" id="PTHR43277:SF3">
    <property type="entry name" value="DECARBOXYLASE, PUTATIVE-RELATED"/>
    <property type="match status" value="1"/>
</dbReference>
<dbReference type="OrthoDB" id="9815233at2"/>
<evidence type="ECO:0000313" key="8">
    <source>
        <dbReference type="EMBL" id="RGB74734.1"/>
    </source>
</evidence>
<evidence type="ECO:0000259" key="6">
    <source>
        <dbReference type="Pfam" id="PF01276"/>
    </source>
</evidence>
<keyword evidence="5" id="KW-0456">Lyase</keyword>
<dbReference type="Gene3D" id="3.90.105.10">
    <property type="entry name" value="Molybdopterin biosynthesis moea protein, domain 2"/>
    <property type="match status" value="1"/>
</dbReference>
<dbReference type="InterPro" id="IPR000310">
    <property type="entry name" value="Orn/Lys/Arg_deCO2ase_major_dom"/>
</dbReference>
<dbReference type="PANTHER" id="PTHR43277">
    <property type="entry name" value="ARGININE DECARBOXYLASE"/>
    <property type="match status" value="1"/>
</dbReference>
<keyword evidence="3" id="KW-0210">Decarboxylase</keyword>
<dbReference type="RefSeq" id="WP_117522230.1">
    <property type="nucleotide sequence ID" value="NZ_JBHWSY010000067.1"/>
</dbReference>
<dbReference type="Gene3D" id="3.40.640.10">
    <property type="entry name" value="Type I PLP-dependent aspartate aminotransferase-like (Major domain)"/>
    <property type="match status" value="1"/>
</dbReference>